<reference evidence="2" key="1">
    <citation type="submission" date="2022-10" db="EMBL/GenBank/DDBJ databases">
        <title>Genome assembly of Pristionchus species.</title>
        <authorList>
            <person name="Yoshida K."/>
            <person name="Sommer R.J."/>
        </authorList>
    </citation>
    <scope>NUCLEOTIDE SEQUENCE [LARGE SCALE GENOMIC DNA]</scope>
    <source>
        <strain evidence="2">RS5460</strain>
    </source>
</reference>
<comment type="caution">
    <text evidence="1">The sequence shown here is derived from an EMBL/GenBank/DDBJ whole genome shotgun (WGS) entry which is preliminary data.</text>
</comment>
<evidence type="ECO:0000313" key="2">
    <source>
        <dbReference type="Proteomes" id="UP001328107"/>
    </source>
</evidence>
<gene>
    <name evidence="1" type="ORF">PMAYCL1PPCAC_20281</name>
</gene>
<name>A0AAN5I415_9BILA</name>
<protein>
    <submittedName>
        <fullName evidence="1">Uncharacterized protein</fullName>
    </submittedName>
</protein>
<organism evidence="1 2">
    <name type="scientific">Pristionchus mayeri</name>
    <dbReference type="NCBI Taxonomy" id="1317129"/>
    <lineage>
        <taxon>Eukaryota</taxon>
        <taxon>Metazoa</taxon>
        <taxon>Ecdysozoa</taxon>
        <taxon>Nematoda</taxon>
        <taxon>Chromadorea</taxon>
        <taxon>Rhabditida</taxon>
        <taxon>Rhabditina</taxon>
        <taxon>Diplogasteromorpha</taxon>
        <taxon>Diplogasteroidea</taxon>
        <taxon>Neodiplogasteridae</taxon>
        <taxon>Pristionchus</taxon>
    </lineage>
</organism>
<keyword evidence="2" id="KW-1185">Reference proteome</keyword>
<dbReference type="AlphaFoldDB" id="A0AAN5I415"/>
<proteinExistence type="predicted"/>
<accession>A0AAN5I415</accession>
<sequence>MMLSGSQSGLMCSIETDETCIDHEEAPAVVSVELLVSKRNSTLLQQRLRTIPQLRDRIRRIPEIKIFHVINSDVVGLSFNLYEDDAELLAALASCCGERISTVSLYCYSGEQQLQFISKLLNLSRIGRLDVVTRDMYDPTIDHLKRTVQGNKVEHLSLTFARCTASIDYVQFLLDLSDCLRSIHINQQPVRGIRSTATYLMGQSDIEWASVILQLFSRKLDKLHIENPWYPEYISLDSAEMLREKLPKLGKKLWFAATCNKYADGFSEMRNDHTVNG</sequence>
<dbReference type="EMBL" id="BTRK01000004">
    <property type="protein sequence ID" value="GMR50086.1"/>
    <property type="molecule type" value="Genomic_DNA"/>
</dbReference>
<evidence type="ECO:0000313" key="1">
    <source>
        <dbReference type="EMBL" id="GMR50086.1"/>
    </source>
</evidence>
<dbReference type="Proteomes" id="UP001328107">
    <property type="component" value="Unassembled WGS sequence"/>
</dbReference>